<dbReference type="PANTHER" id="PTHR48200:SF1">
    <property type="entry name" value="AMINOTRANSFERASE-LIKE PLANT MOBILE DOMAIN-CONTAINING PROTEIN"/>
    <property type="match status" value="1"/>
</dbReference>
<dbReference type="eggNOG" id="ENOG502R81S">
    <property type="taxonomic scope" value="Eukaryota"/>
</dbReference>
<name>M1E1A0_SOLTU</name>
<organism evidence="2 3">
    <name type="scientific">Solanum tuberosum</name>
    <name type="common">Potato</name>
    <dbReference type="NCBI Taxonomy" id="4113"/>
    <lineage>
        <taxon>Eukaryota</taxon>
        <taxon>Viridiplantae</taxon>
        <taxon>Streptophyta</taxon>
        <taxon>Embryophyta</taxon>
        <taxon>Tracheophyta</taxon>
        <taxon>Spermatophyta</taxon>
        <taxon>Magnoliopsida</taxon>
        <taxon>eudicotyledons</taxon>
        <taxon>Gunneridae</taxon>
        <taxon>Pentapetalae</taxon>
        <taxon>asterids</taxon>
        <taxon>lamiids</taxon>
        <taxon>Solanales</taxon>
        <taxon>Solanaceae</taxon>
        <taxon>Solanoideae</taxon>
        <taxon>Solaneae</taxon>
        <taxon>Solanum</taxon>
    </lineage>
</organism>
<sequence length="343" mass="41255">MEITPTIEEIRDGIDTVGTGLERRVRKHEDILIPNKPTIEEITKWLGLRKDCAHWSLGSSIAFRDLYIKFGHTSFYANHNQEFRITFREWDMIRPLAFTIALLDLEKRRTRERWAHIFSELRKKDIQWMFDRFISKDAIVRRDKQLVLPLPGIWGIRPYAPIRVLRQFGRKQTTPLNAYYHIYVCDIGDDRVPEASEMLREWKKAVRMDKDTIAADRFNAGYDETYKGWLKDNLQGISFPVPNIYRSLEDKESKALIKLREVKKESWEMHNEFLRKQEEDKYTFEGVTQELESLKRDFGELNAWMESKKGEMRFEDWEEKGHRYDGYWLMIQYRLQHYMGQNK</sequence>
<feature type="domain" description="DUF7745" evidence="1">
    <location>
        <begin position="107"/>
        <end position="233"/>
    </location>
</feature>
<evidence type="ECO:0000313" key="3">
    <source>
        <dbReference type="Proteomes" id="UP000011115"/>
    </source>
</evidence>
<accession>M1E1A0</accession>
<evidence type="ECO:0000313" key="2">
    <source>
        <dbReference type="EnsemblPlants" id="PGSC0003DMT400097723"/>
    </source>
</evidence>
<dbReference type="Proteomes" id="UP000011115">
    <property type="component" value="Unassembled WGS sequence"/>
</dbReference>
<dbReference type="InParanoid" id="M1E1A0"/>
<dbReference type="InterPro" id="IPR056647">
    <property type="entry name" value="DUF7745"/>
</dbReference>
<dbReference type="OMA" id="HEDILIP"/>
<keyword evidence="3" id="KW-1185">Reference proteome</keyword>
<dbReference type="EnsemblPlants" id="PGSC0003DMT400097723">
    <property type="protein sequence ID" value="PGSC0003DMT400097723"/>
    <property type="gene ID" value="PGSC0003DMG400047294"/>
</dbReference>
<dbReference type="PANTHER" id="PTHR48200">
    <property type="entry name" value="PROTEIN, PUTATIVE-RELATED"/>
    <property type="match status" value="1"/>
</dbReference>
<proteinExistence type="predicted"/>
<reference evidence="2" key="2">
    <citation type="submission" date="2015-06" db="UniProtKB">
        <authorList>
            <consortium name="EnsemblPlants"/>
        </authorList>
    </citation>
    <scope>IDENTIFICATION</scope>
    <source>
        <strain evidence="2">DM1-3 516 R44</strain>
    </source>
</reference>
<dbReference type="HOGENOM" id="CLU_809889_0_0_1"/>
<dbReference type="Pfam" id="PF24924">
    <property type="entry name" value="DUF7745"/>
    <property type="match status" value="1"/>
</dbReference>
<dbReference type="AlphaFoldDB" id="M1E1A0"/>
<reference evidence="3" key="1">
    <citation type="journal article" date="2011" name="Nature">
        <title>Genome sequence and analysis of the tuber crop potato.</title>
        <authorList>
            <consortium name="The Potato Genome Sequencing Consortium"/>
        </authorList>
    </citation>
    <scope>NUCLEOTIDE SEQUENCE [LARGE SCALE GENOMIC DNA]</scope>
    <source>
        <strain evidence="3">cv. DM1-3 516 R44</strain>
    </source>
</reference>
<dbReference type="Gramene" id="PGSC0003DMT400097723">
    <property type="protein sequence ID" value="PGSC0003DMT400097723"/>
    <property type="gene ID" value="PGSC0003DMG400047294"/>
</dbReference>
<evidence type="ECO:0000259" key="1">
    <source>
        <dbReference type="Pfam" id="PF24924"/>
    </source>
</evidence>
<protein>
    <recommendedName>
        <fullName evidence="1">DUF7745 domain-containing protein</fullName>
    </recommendedName>
</protein>
<dbReference type="PaxDb" id="4113-PGSC0003DMT400097723"/>